<reference evidence="10 11" key="1">
    <citation type="submission" date="2024-02" db="EMBL/GenBank/DDBJ databases">
        <authorList>
            <person name="Daric V."/>
            <person name="Darras S."/>
        </authorList>
    </citation>
    <scope>NUCLEOTIDE SEQUENCE [LARGE SCALE GENOMIC DNA]</scope>
</reference>
<evidence type="ECO:0000256" key="3">
    <source>
        <dbReference type="ARBA" id="ARBA00022679"/>
    </source>
</evidence>
<feature type="domain" description="Protein kinase" evidence="9">
    <location>
        <begin position="1089"/>
        <end position="1347"/>
    </location>
</feature>
<comment type="caution">
    <text evidence="10">The sequence shown here is derived from an EMBL/GenBank/DDBJ whole genome shotgun (WGS) entry which is preliminary data.</text>
</comment>
<evidence type="ECO:0000259" key="9">
    <source>
        <dbReference type="PROSITE" id="PS50011"/>
    </source>
</evidence>
<dbReference type="PANTHER" id="PTHR48016">
    <property type="entry name" value="MAP KINASE KINASE KINASE SSK2-RELATED-RELATED"/>
    <property type="match status" value="1"/>
</dbReference>
<evidence type="ECO:0000256" key="5">
    <source>
        <dbReference type="ARBA" id="ARBA00022777"/>
    </source>
</evidence>
<evidence type="ECO:0000256" key="4">
    <source>
        <dbReference type="ARBA" id="ARBA00022741"/>
    </source>
</evidence>
<dbReference type="PROSITE" id="PS00107">
    <property type="entry name" value="PROTEIN_KINASE_ATP"/>
    <property type="match status" value="1"/>
</dbReference>
<evidence type="ECO:0000256" key="1">
    <source>
        <dbReference type="ARBA" id="ARBA00006529"/>
    </source>
</evidence>
<feature type="compositionally biased region" description="Polar residues" evidence="8">
    <location>
        <begin position="1016"/>
        <end position="1026"/>
    </location>
</feature>
<comment type="similarity">
    <text evidence="1">Belongs to the protein kinase superfamily. STE Ser/Thr protein kinase family. MAP kinase kinase kinase subfamily.</text>
</comment>
<dbReference type="PROSITE" id="PS00108">
    <property type="entry name" value="PROTEIN_KINASE_ST"/>
    <property type="match status" value="1"/>
</dbReference>
<dbReference type="InterPro" id="IPR011009">
    <property type="entry name" value="Kinase-like_dom_sf"/>
</dbReference>
<sequence>MDSSDRSKYFHGLRILVTGRTENEKPFPDLASDNFRCHWNKMIWLELQAWQNNRSVGDQDTWLVEKRQSFIPNLINTIQDYHFEGNLQENFPQEDISHQHVSSEFEFFLRRSVSRLSDSYLENHRKASQEVYEMLEKVSYAELLFSCSQSVGLGFPIYQNPNFQNKLKSLCIWFNISTELVHCFSTILRMLGFPHDQYQFSCINEDICNYLPSKSVILAPLKLPATIDEIMDAIGKMTESSLRQYKVQEILLLLLKRFLGCMVKSHEIVEKFEKKTCYQPELSEKFHQCCSTTFNQWQSLVKDIHEFYPTLNFDLHHESSIEIVEFHGLPDIQPLHAFVLDIIFAIVGKCLVIRLEQAQACRQHCGSRTSLLTVQQVVCECKEVIHCSLLIHSIHQMFRIIPVQVDRKCPTKAPFKRDLLYLFETYMEFVELWILAQLTGLPHAPRAFIENLTTEWNFAKMISVKIDVMSYVPCACKMIEVCRKVFEATKNFLETASLAIIQSKIDEDTLFEAQKFGKEIKSPTSPQAGVLWFHRQRSESPHIARRHSSIFDVDDRPVLHFSKSAPLLNVDPVDFNRRYVFELGRAVRDLFEEVQERSGNAISFGKCLRKDLESSVGFSFIRETKSHHKKRKLTCSYCGLLKTMEKNGFTKVDISWKSNYQLSAGFHPENFMLFAFESSIKSKLNNVQSPLSFKSNAEKLNLLKQLVSCCNILLAAENSDFICSYSFLVVRENQHSMIKKHNETPQCSGKTTKHAACCRIKPWSGPTVCLDEADLLEIDMDVCDLLCKDLSIPHDVMLLSQNGIDMGRKRRNILKLFGKYIEVSIPQTGPHQKVQSSMEQLNQTVLEYSQLLTQQIDVMSRLLCNQAEGDISFHEGEDLLPEISRIVQKNFNIGFECLKEATKLLCGHHRISMERIQLTYMKSWMNYVMECLPRGTGKKPRWANSGLHFLANLNLDLIKGLSNEEYGDFKLLIQNFLDHLIGSQPHKAKTQSVRECPDATIYRSLSSHSSKDEKGSGNTDTHNLSQDPDIDLDDDFNMLPIEKMRFAIRDMDLEIDEKRLDEGKIGQVVETPRNPSLEQITLRSIDFQWQRGNQIGAGSFGKVYTCVNLTSGKIVAMKEISFQANDEHQMKEALDEITNFEGITHPNLVKYYGIELHRDQLYLFMEYCDAGTLEELCKIGLSEALIQLYTVQLVTAVSILHQNGVVHRDIKGSNIFLTSNGLLKLGDFGSAVRLMNRTQTLGGEIVAHRGTTAAYTAPEVFNSVENRGYGRAADVWSVGCVVIEMTTGKRPWHDHEPFQILYKVGMGSKPTIPANISEDGKSFILHCLEEDPSRRWNIQSLQSHPFVKVALPDYSKTKV</sequence>
<name>A0ABP0F8P7_CLALP</name>
<dbReference type="PANTHER" id="PTHR48016:SF32">
    <property type="entry name" value="MITOGEN-ACTIVATED PROTEIN KINASE KINASE KINASE 4"/>
    <property type="match status" value="1"/>
</dbReference>
<organism evidence="10 11">
    <name type="scientific">Clavelina lepadiformis</name>
    <name type="common">Light-bulb sea squirt</name>
    <name type="synonym">Ascidia lepadiformis</name>
    <dbReference type="NCBI Taxonomy" id="159417"/>
    <lineage>
        <taxon>Eukaryota</taxon>
        <taxon>Metazoa</taxon>
        <taxon>Chordata</taxon>
        <taxon>Tunicata</taxon>
        <taxon>Ascidiacea</taxon>
        <taxon>Aplousobranchia</taxon>
        <taxon>Clavelinidae</taxon>
        <taxon>Clavelina</taxon>
    </lineage>
</organism>
<keyword evidence="11" id="KW-1185">Reference proteome</keyword>
<dbReference type="InterPro" id="IPR008271">
    <property type="entry name" value="Ser/Thr_kinase_AS"/>
</dbReference>
<evidence type="ECO:0000256" key="2">
    <source>
        <dbReference type="ARBA" id="ARBA00022527"/>
    </source>
</evidence>
<evidence type="ECO:0000256" key="6">
    <source>
        <dbReference type="ARBA" id="ARBA00022840"/>
    </source>
</evidence>
<feature type="binding site" evidence="7">
    <location>
        <position position="1118"/>
    </location>
    <ligand>
        <name>ATP</name>
        <dbReference type="ChEBI" id="CHEBI:30616"/>
    </ligand>
</feature>
<keyword evidence="6 7" id="KW-0067">ATP-binding</keyword>
<keyword evidence="4 7" id="KW-0547">Nucleotide-binding</keyword>
<proteinExistence type="inferred from homology"/>
<dbReference type="EMBL" id="CAWYQH010000013">
    <property type="protein sequence ID" value="CAK8675148.1"/>
    <property type="molecule type" value="Genomic_DNA"/>
</dbReference>
<dbReference type="SUPFAM" id="SSF56112">
    <property type="entry name" value="Protein kinase-like (PK-like)"/>
    <property type="match status" value="1"/>
</dbReference>
<dbReference type="Pfam" id="PF19431">
    <property type="entry name" value="MEKK4_N"/>
    <property type="match status" value="4"/>
</dbReference>
<dbReference type="InterPro" id="IPR045801">
    <property type="entry name" value="MEKK4_N"/>
</dbReference>
<keyword evidence="5" id="KW-0418">Kinase</keyword>
<keyword evidence="3" id="KW-0808">Transferase</keyword>
<dbReference type="Proteomes" id="UP001642483">
    <property type="component" value="Unassembled WGS sequence"/>
</dbReference>
<evidence type="ECO:0000313" key="10">
    <source>
        <dbReference type="EMBL" id="CAK8675148.1"/>
    </source>
</evidence>
<dbReference type="InterPro" id="IPR000719">
    <property type="entry name" value="Prot_kinase_dom"/>
</dbReference>
<keyword evidence="2" id="KW-0723">Serine/threonine-protein kinase</keyword>
<evidence type="ECO:0000256" key="8">
    <source>
        <dbReference type="SAM" id="MobiDB-lite"/>
    </source>
</evidence>
<evidence type="ECO:0000256" key="7">
    <source>
        <dbReference type="PROSITE-ProRule" id="PRU10141"/>
    </source>
</evidence>
<dbReference type="SMART" id="SM00220">
    <property type="entry name" value="S_TKc"/>
    <property type="match status" value="1"/>
</dbReference>
<feature type="region of interest" description="Disordered" evidence="8">
    <location>
        <begin position="1004"/>
        <end position="1029"/>
    </location>
</feature>
<protein>
    <recommendedName>
        <fullName evidence="9">Protein kinase domain-containing protein</fullName>
    </recommendedName>
</protein>
<dbReference type="InterPro" id="IPR050538">
    <property type="entry name" value="MAP_kinase_kinase_kinase"/>
</dbReference>
<gene>
    <name evidence="10" type="ORF">CVLEPA_LOCUS4761</name>
</gene>
<dbReference type="InterPro" id="IPR017441">
    <property type="entry name" value="Protein_kinase_ATP_BS"/>
</dbReference>
<accession>A0ABP0F8P7</accession>
<dbReference type="Pfam" id="PF00069">
    <property type="entry name" value="Pkinase"/>
    <property type="match status" value="1"/>
</dbReference>
<dbReference type="Gene3D" id="1.10.510.10">
    <property type="entry name" value="Transferase(Phosphotransferase) domain 1"/>
    <property type="match status" value="1"/>
</dbReference>
<evidence type="ECO:0000313" key="11">
    <source>
        <dbReference type="Proteomes" id="UP001642483"/>
    </source>
</evidence>
<dbReference type="PROSITE" id="PS50011">
    <property type="entry name" value="PROTEIN_KINASE_DOM"/>
    <property type="match status" value="1"/>
</dbReference>